<evidence type="ECO:0000259" key="1">
    <source>
        <dbReference type="Pfam" id="PF00535"/>
    </source>
</evidence>
<proteinExistence type="predicted"/>
<dbReference type="InterPro" id="IPR001173">
    <property type="entry name" value="Glyco_trans_2-like"/>
</dbReference>
<dbReference type="EMBL" id="BAAAFZ010000026">
    <property type="protein sequence ID" value="GAA0582602.1"/>
    <property type="molecule type" value="Genomic_DNA"/>
</dbReference>
<dbReference type="Proteomes" id="UP001501588">
    <property type="component" value="Unassembled WGS sequence"/>
</dbReference>
<organism evidence="2 3">
    <name type="scientific">Craurococcus roseus</name>
    <dbReference type="NCBI Taxonomy" id="77585"/>
    <lineage>
        <taxon>Bacteria</taxon>
        <taxon>Pseudomonadati</taxon>
        <taxon>Pseudomonadota</taxon>
        <taxon>Alphaproteobacteria</taxon>
        <taxon>Acetobacterales</taxon>
        <taxon>Acetobacteraceae</taxon>
        <taxon>Craurococcus</taxon>
    </lineage>
</organism>
<sequence>MAAGAPPHSAAPAVSILTPAYDVARFVGAAVDSALAQTSPDWEMVVVDDGSVDGTAAVVAARKDPRIRLIRQANAGVSAARSRAVEAARGRAVLFLDADDWLAPDALDRLSAALAAAPPDAVGAYGAYAFVAEDAKPGDPPLRRKSGPFPAGDILERLVVQNLFANGGHLLLRREAVDRAGPFLSHVRYGEDWEYWIRLALQGPFAVVPGAEPLLFVRQRTGSAYNRMARDPAAFRPAMDAIFNNPALRERLGAERAEYLHRRAEAENAWIAGRELIRHGQRGPGLEKLRASVAAAPSPKRVLLLAAAHALPVLPRRLHGPFTAYPA</sequence>
<feature type="domain" description="Glycosyltransferase 2-like" evidence="1">
    <location>
        <begin position="15"/>
        <end position="137"/>
    </location>
</feature>
<name>A0ABN1F524_9PROT</name>
<dbReference type="InterPro" id="IPR029044">
    <property type="entry name" value="Nucleotide-diphossugar_trans"/>
</dbReference>
<dbReference type="RefSeq" id="WP_343895265.1">
    <property type="nucleotide sequence ID" value="NZ_BAAAFZ010000026.1"/>
</dbReference>
<dbReference type="Gene3D" id="3.90.550.10">
    <property type="entry name" value="Spore Coat Polysaccharide Biosynthesis Protein SpsA, Chain A"/>
    <property type="match status" value="1"/>
</dbReference>
<dbReference type="PANTHER" id="PTHR43685">
    <property type="entry name" value="GLYCOSYLTRANSFERASE"/>
    <property type="match status" value="1"/>
</dbReference>
<comment type="caution">
    <text evidence="2">The sequence shown here is derived from an EMBL/GenBank/DDBJ whole genome shotgun (WGS) entry which is preliminary data.</text>
</comment>
<dbReference type="Pfam" id="PF00535">
    <property type="entry name" value="Glycos_transf_2"/>
    <property type="match status" value="1"/>
</dbReference>
<evidence type="ECO:0000313" key="2">
    <source>
        <dbReference type="EMBL" id="GAA0582602.1"/>
    </source>
</evidence>
<keyword evidence="3" id="KW-1185">Reference proteome</keyword>
<reference evidence="2 3" key="1">
    <citation type="journal article" date="2019" name="Int. J. Syst. Evol. Microbiol.">
        <title>The Global Catalogue of Microorganisms (GCM) 10K type strain sequencing project: providing services to taxonomists for standard genome sequencing and annotation.</title>
        <authorList>
            <consortium name="The Broad Institute Genomics Platform"/>
            <consortium name="The Broad Institute Genome Sequencing Center for Infectious Disease"/>
            <person name="Wu L."/>
            <person name="Ma J."/>
        </authorList>
    </citation>
    <scope>NUCLEOTIDE SEQUENCE [LARGE SCALE GENOMIC DNA]</scope>
    <source>
        <strain evidence="2 3">JCM 9933</strain>
    </source>
</reference>
<protein>
    <submittedName>
        <fullName evidence="2">Glycosyltransferase</fullName>
    </submittedName>
</protein>
<dbReference type="SUPFAM" id="SSF53448">
    <property type="entry name" value="Nucleotide-diphospho-sugar transferases"/>
    <property type="match status" value="1"/>
</dbReference>
<dbReference type="InterPro" id="IPR050834">
    <property type="entry name" value="Glycosyltransf_2"/>
</dbReference>
<evidence type="ECO:0000313" key="3">
    <source>
        <dbReference type="Proteomes" id="UP001501588"/>
    </source>
</evidence>
<dbReference type="CDD" id="cd00761">
    <property type="entry name" value="Glyco_tranf_GTA_type"/>
    <property type="match status" value="1"/>
</dbReference>
<gene>
    <name evidence="2" type="ORF">GCM10009416_21260</name>
</gene>
<dbReference type="PANTHER" id="PTHR43685:SF2">
    <property type="entry name" value="GLYCOSYLTRANSFERASE 2-LIKE DOMAIN-CONTAINING PROTEIN"/>
    <property type="match status" value="1"/>
</dbReference>
<accession>A0ABN1F524</accession>